<reference evidence="2" key="1">
    <citation type="journal article" date="2021" name="PeerJ">
        <title>Extensive microbial diversity within the chicken gut microbiome revealed by metagenomics and culture.</title>
        <authorList>
            <person name="Gilroy R."/>
            <person name="Ravi A."/>
            <person name="Getino M."/>
            <person name="Pursley I."/>
            <person name="Horton D.L."/>
            <person name="Alikhan N.F."/>
            <person name="Baker D."/>
            <person name="Gharbi K."/>
            <person name="Hall N."/>
            <person name="Watson M."/>
            <person name="Adriaenssens E.M."/>
            <person name="Foster-Nyarko E."/>
            <person name="Jarju S."/>
            <person name="Secka A."/>
            <person name="Antonio M."/>
            <person name="Oren A."/>
            <person name="Chaudhuri R.R."/>
            <person name="La Ragione R."/>
            <person name="Hildebrand F."/>
            <person name="Pallen M.J."/>
        </authorList>
    </citation>
    <scope>NUCLEOTIDE SEQUENCE</scope>
    <source>
        <strain evidence="2">CHK33-7979</strain>
    </source>
</reference>
<dbReference type="InterPro" id="IPR001387">
    <property type="entry name" value="Cro/C1-type_HTH"/>
</dbReference>
<evidence type="ECO:0000313" key="3">
    <source>
        <dbReference type="Proteomes" id="UP000886824"/>
    </source>
</evidence>
<reference evidence="2" key="2">
    <citation type="submission" date="2021-04" db="EMBL/GenBank/DDBJ databases">
        <authorList>
            <person name="Gilroy R."/>
        </authorList>
    </citation>
    <scope>NUCLEOTIDE SEQUENCE</scope>
    <source>
        <strain evidence="2">CHK33-7979</strain>
    </source>
</reference>
<evidence type="ECO:0000259" key="1">
    <source>
        <dbReference type="Pfam" id="PF13443"/>
    </source>
</evidence>
<evidence type="ECO:0000313" key="2">
    <source>
        <dbReference type="EMBL" id="HIY74344.1"/>
    </source>
</evidence>
<feature type="domain" description="HTH cro/C1-type" evidence="1">
    <location>
        <begin position="7"/>
        <end position="68"/>
    </location>
</feature>
<gene>
    <name evidence="2" type="ORF">H9826_10310</name>
</gene>
<dbReference type="InterPro" id="IPR010982">
    <property type="entry name" value="Lambda_DNA-bd_dom_sf"/>
</dbReference>
<dbReference type="Proteomes" id="UP000886824">
    <property type="component" value="Unassembled WGS sequence"/>
</dbReference>
<protein>
    <submittedName>
        <fullName evidence="2">Helix-turn-helix transcriptional regulator</fullName>
    </submittedName>
</protein>
<organism evidence="2 3">
    <name type="scientific">Candidatus Intestinimonas merdavium</name>
    <dbReference type="NCBI Taxonomy" id="2838622"/>
    <lineage>
        <taxon>Bacteria</taxon>
        <taxon>Bacillati</taxon>
        <taxon>Bacillota</taxon>
        <taxon>Clostridia</taxon>
        <taxon>Eubacteriales</taxon>
        <taxon>Intestinimonas</taxon>
    </lineage>
</organism>
<proteinExistence type="predicted"/>
<accession>A0A9D1Z5B0</accession>
<dbReference type="SUPFAM" id="SSF47413">
    <property type="entry name" value="lambda repressor-like DNA-binding domains"/>
    <property type="match status" value="1"/>
</dbReference>
<dbReference type="EMBL" id="DXCX01000108">
    <property type="protein sequence ID" value="HIY74344.1"/>
    <property type="molecule type" value="Genomic_DNA"/>
</dbReference>
<dbReference type="Pfam" id="PF13443">
    <property type="entry name" value="HTH_26"/>
    <property type="match status" value="1"/>
</dbReference>
<name>A0A9D1Z5B0_9FIRM</name>
<sequence length="72" mass="8495">MKRLRLKLAQYLDEHQISRYALAKMTGIQYQIVDGYYKNKPLRYDVDNLSKIITALDCGVEDLFEIVEEEQP</sequence>
<dbReference type="AlphaFoldDB" id="A0A9D1Z5B0"/>
<comment type="caution">
    <text evidence="2">The sequence shown here is derived from an EMBL/GenBank/DDBJ whole genome shotgun (WGS) entry which is preliminary data.</text>
</comment>
<dbReference type="GO" id="GO:0003677">
    <property type="term" value="F:DNA binding"/>
    <property type="evidence" value="ECO:0007669"/>
    <property type="project" value="InterPro"/>
</dbReference>
<dbReference type="Gene3D" id="1.10.260.40">
    <property type="entry name" value="lambda repressor-like DNA-binding domains"/>
    <property type="match status" value="1"/>
</dbReference>